<proteinExistence type="predicted"/>
<evidence type="ECO:0000313" key="8">
    <source>
        <dbReference type="Proteomes" id="UP000694240"/>
    </source>
</evidence>
<dbReference type="GO" id="GO:0046983">
    <property type="term" value="F:protein dimerization activity"/>
    <property type="evidence" value="ECO:0007669"/>
    <property type="project" value="InterPro"/>
</dbReference>
<evidence type="ECO:0000313" key="7">
    <source>
        <dbReference type="EMBL" id="KAG7617712.1"/>
    </source>
</evidence>
<feature type="compositionally biased region" description="Basic and acidic residues" evidence="5">
    <location>
        <begin position="356"/>
        <end position="365"/>
    </location>
</feature>
<feature type="compositionally biased region" description="Low complexity" evidence="5">
    <location>
        <begin position="521"/>
        <end position="534"/>
    </location>
</feature>
<reference evidence="7 8" key="1">
    <citation type="submission" date="2020-12" db="EMBL/GenBank/DDBJ databases">
        <title>Concerted genomic and epigenomic changes stabilize Arabidopsis allopolyploids.</title>
        <authorList>
            <person name="Chen Z."/>
        </authorList>
    </citation>
    <scope>NUCLEOTIDE SEQUENCE [LARGE SCALE GENOMIC DNA]</scope>
    <source>
        <strain evidence="7">Allo738</strain>
        <tissue evidence="7">Leaf</tissue>
    </source>
</reference>
<keyword evidence="2" id="KW-0805">Transcription regulation</keyword>
<name>A0A8T2E4D2_9BRAS</name>
<feature type="domain" description="BHLH" evidence="6">
    <location>
        <begin position="356"/>
        <end position="405"/>
    </location>
</feature>
<organism evidence="7 8">
    <name type="scientific">Arabidopsis thaliana x Arabidopsis arenosa</name>
    <dbReference type="NCBI Taxonomy" id="1240361"/>
    <lineage>
        <taxon>Eukaryota</taxon>
        <taxon>Viridiplantae</taxon>
        <taxon>Streptophyta</taxon>
        <taxon>Embryophyta</taxon>
        <taxon>Tracheophyta</taxon>
        <taxon>Spermatophyta</taxon>
        <taxon>Magnoliopsida</taxon>
        <taxon>eudicotyledons</taxon>
        <taxon>Gunneridae</taxon>
        <taxon>Pentapetalae</taxon>
        <taxon>rosids</taxon>
        <taxon>malvids</taxon>
        <taxon>Brassicales</taxon>
        <taxon>Brassicaceae</taxon>
        <taxon>Camelineae</taxon>
        <taxon>Arabidopsis</taxon>
    </lineage>
</organism>
<dbReference type="Proteomes" id="UP000694240">
    <property type="component" value="Chromosome 4"/>
</dbReference>
<accession>A0A8T2E4D2</accession>
<feature type="region of interest" description="Disordered" evidence="5">
    <location>
        <begin position="521"/>
        <end position="543"/>
    </location>
</feature>
<sequence>GEDDIVELLWNGQVVRTSQPQRPSSGKPSPTPPILRGSGSGSGEENAPLPLPLLQPPRPLHHQNLFIREEEMSSWLHYSYTGVTSTPATHPQSSVSLPPPPPNAPSEDDVVELLWKSGQVVQSIQTQRPIPPPIFRGSGSGGGEETVLPLPPLHPSHQNIFIQEDEMASWLYHPLRQDYFSSGVASTSATRRQSSASLAPTPPPPSVPYGQIPVARRTENFMNFLRLRGNIFSGDRVEACPVVIESTQIGSSATPSSSAAESCVIPATHGTESGAVAITGVSRTFAVPGLGRRGKAVATDTAGTSSSGVCKAETEPVQIQPERETKIAEDKKREETIAEIPGTEEAHGSTFRKRSRAAEMHNLSERRRRERINERMKTLQELLPRCRKTDKVSMLEDVIEYVKSLQLQIQMMSMGHGMMPPMMHEGNTQQFMPHMAMGMKGMNRPPPFVPFPGKTFPRPGHMAGVGPSYPALRYPFPDTQASDLSRVHVPSLHSNPVPNQPRFPAYINPYSQFVGLHQMQQPPLPLQGQPTSQPSFSHASTSK</sequence>
<evidence type="ECO:0000256" key="2">
    <source>
        <dbReference type="ARBA" id="ARBA00023015"/>
    </source>
</evidence>
<dbReference type="Pfam" id="PF00010">
    <property type="entry name" value="HLH"/>
    <property type="match status" value="1"/>
</dbReference>
<dbReference type="InterPro" id="IPR011598">
    <property type="entry name" value="bHLH_dom"/>
</dbReference>
<evidence type="ECO:0000256" key="4">
    <source>
        <dbReference type="ARBA" id="ARBA00023242"/>
    </source>
</evidence>
<feature type="compositionally biased region" description="Pro residues" evidence="5">
    <location>
        <begin position="49"/>
        <end position="58"/>
    </location>
</feature>
<dbReference type="FunFam" id="4.10.280.10:FF:000004">
    <property type="entry name" value="Basic helix-loop-helix transcription factor"/>
    <property type="match status" value="1"/>
</dbReference>
<dbReference type="GO" id="GO:0010017">
    <property type="term" value="P:red or far-red light signaling pathway"/>
    <property type="evidence" value="ECO:0007669"/>
    <property type="project" value="UniProtKB-ARBA"/>
</dbReference>
<feature type="region of interest" description="Disordered" evidence="5">
    <location>
        <begin position="11"/>
        <end position="58"/>
    </location>
</feature>
<dbReference type="PANTHER" id="PTHR46807:SF8">
    <property type="entry name" value="TRANSCRIPTION FACTOR PIF1-LIKE ISOFORM X2"/>
    <property type="match status" value="1"/>
</dbReference>
<dbReference type="AlphaFoldDB" id="A0A8T2E4D2"/>
<dbReference type="GO" id="GO:0005634">
    <property type="term" value="C:nucleus"/>
    <property type="evidence" value="ECO:0007669"/>
    <property type="project" value="UniProtKB-SubCell"/>
</dbReference>
<evidence type="ECO:0000259" key="6">
    <source>
        <dbReference type="PROSITE" id="PS50888"/>
    </source>
</evidence>
<keyword evidence="3" id="KW-0804">Transcription</keyword>
<dbReference type="GO" id="GO:0003700">
    <property type="term" value="F:DNA-binding transcription factor activity"/>
    <property type="evidence" value="ECO:0007669"/>
    <property type="project" value="InterPro"/>
</dbReference>
<comment type="subcellular location">
    <subcellularLocation>
        <location evidence="1">Nucleus</location>
    </subcellularLocation>
</comment>
<protein>
    <submittedName>
        <fullName evidence="7">Myc-type basic helix-loop-helix (BHLH) domain</fullName>
    </submittedName>
</protein>
<dbReference type="EMBL" id="JAEFBK010000004">
    <property type="protein sequence ID" value="KAG7617712.1"/>
    <property type="molecule type" value="Genomic_DNA"/>
</dbReference>
<feature type="region of interest" description="Disordered" evidence="5">
    <location>
        <begin position="85"/>
        <end position="106"/>
    </location>
</feature>
<dbReference type="SMART" id="SM00353">
    <property type="entry name" value="HLH"/>
    <property type="match status" value="1"/>
</dbReference>
<dbReference type="PANTHER" id="PTHR46807">
    <property type="entry name" value="TRANSCRIPTION FACTOR PIF3"/>
    <property type="match status" value="1"/>
</dbReference>
<dbReference type="InterPro" id="IPR047265">
    <property type="entry name" value="PIF1-like_bHLH"/>
</dbReference>
<feature type="non-terminal residue" evidence="7">
    <location>
        <position position="1"/>
    </location>
</feature>
<dbReference type="InterPro" id="IPR044273">
    <property type="entry name" value="PIF3-like"/>
</dbReference>
<feature type="compositionally biased region" description="Polar residues" evidence="5">
    <location>
        <begin position="14"/>
        <end position="28"/>
    </location>
</feature>
<feature type="region of interest" description="Disordered" evidence="5">
    <location>
        <begin position="344"/>
        <end position="365"/>
    </location>
</feature>
<comment type="caution">
    <text evidence="7">The sequence shown here is derived from an EMBL/GenBank/DDBJ whole genome shotgun (WGS) entry which is preliminary data.</text>
</comment>
<evidence type="ECO:0000256" key="5">
    <source>
        <dbReference type="SAM" id="MobiDB-lite"/>
    </source>
</evidence>
<keyword evidence="4" id="KW-0539">Nucleus</keyword>
<dbReference type="PROSITE" id="PS50888">
    <property type="entry name" value="BHLH"/>
    <property type="match status" value="1"/>
</dbReference>
<gene>
    <name evidence="7" type="ORF">ISN45_At04g030510</name>
</gene>
<evidence type="ECO:0000256" key="3">
    <source>
        <dbReference type="ARBA" id="ARBA00023163"/>
    </source>
</evidence>
<evidence type="ECO:0000256" key="1">
    <source>
        <dbReference type="ARBA" id="ARBA00004123"/>
    </source>
</evidence>
<dbReference type="CDD" id="cd11445">
    <property type="entry name" value="bHLH_AtPIF_like"/>
    <property type="match status" value="1"/>
</dbReference>
<keyword evidence="8" id="KW-1185">Reference proteome</keyword>